<proteinExistence type="predicted"/>
<dbReference type="EMBL" id="SNWN01000010">
    <property type="protein sequence ID" value="TDO20527.1"/>
    <property type="molecule type" value="Genomic_DNA"/>
</dbReference>
<organism evidence="1 2">
    <name type="scientific">Mycoplasma testudineum</name>
    <dbReference type="NCBI Taxonomy" id="244584"/>
    <lineage>
        <taxon>Bacteria</taxon>
        <taxon>Bacillati</taxon>
        <taxon>Mycoplasmatota</taxon>
        <taxon>Mollicutes</taxon>
        <taxon>Mycoplasmataceae</taxon>
        <taxon>Mycoplasma</taxon>
    </lineage>
</organism>
<name>A0A4R6IFV2_9MOLU</name>
<keyword evidence="2" id="KW-1185">Reference proteome</keyword>
<dbReference type="AlphaFoldDB" id="A0A4R6IFV2"/>
<dbReference type="RefSeq" id="WP_094254530.1">
    <property type="nucleotide sequence ID" value="NZ_NNCE01000002.1"/>
</dbReference>
<evidence type="ECO:0000313" key="1">
    <source>
        <dbReference type="EMBL" id="TDO20527.1"/>
    </source>
</evidence>
<comment type="caution">
    <text evidence="1">The sequence shown here is derived from an EMBL/GenBank/DDBJ whole genome shotgun (WGS) entry which is preliminary data.</text>
</comment>
<gene>
    <name evidence="1" type="ORF">EI74_0363</name>
</gene>
<protein>
    <submittedName>
        <fullName evidence="1">Uncharacterized protein</fullName>
    </submittedName>
</protein>
<dbReference type="Proteomes" id="UP000295518">
    <property type="component" value="Unassembled WGS sequence"/>
</dbReference>
<sequence>MNDLKIIINGNSLLWFAESECLAFFSKHNSDNLNEIIFDDRKLTKLNHFITLSKANQLHDTNSISLSFDKGFWLYVNESDTIIDLSDFNPTIKPIKHPHLNQLKYKYRSLWNQFLSNEINYNDYSELITDAAILIQHIAIFFKPAILHFSGNFFYTNKWIVKKSLDYVFKIFSQISTRKIMFDYFDYSNIEKSFQFSESLDLNKKFITKLIERNN</sequence>
<evidence type="ECO:0000313" key="2">
    <source>
        <dbReference type="Proteomes" id="UP000295518"/>
    </source>
</evidence>
<accession>A0A4R6IFV2</accession>
<reference evidence="1 2" key="1">
    <citation type="submission" date="2019-03" db="EMBL/GenBank/DDBJ databases">
        <title>Genomic Encyclopedia of Archaeal and Bacterial Type Strains, Phase II (KMG-II): from individual species to whole genera.</title>
        <authorList>
            <person name="Goeker M."/>
        </authorList>
    </citation>
    <scope>NUCLEOTIDE SEQUENCE [LARGE SCALE GENOMIC DNA]</scope>
    <source>
        <strain evidence="1 2">ATCC 700618</strain>
    </source>
</reference>